<comment type="caution">
    <text evidence="2">The sequence shown here is derived from an EMBL/GenBank/DDBJ whole genome shotgun (WGS) entry which is preliminary data.</text>
</comment>
<dbReference type="AlphaFoldDB" id="A0A2S5SWK9"/>
<evidence type="ECO:0000256" key="1">
    <source>
        <dbReference type="SAM" id="MobiDB-lite"/>
    </source>
</evidence>
<proteinExistence type="predicted"/>
<dbReference type="OrthoDB" id="9964087at2"/>
<protein>
    <submittedName>
        <fullName evidence="2">Uncharacterized protein</fullName>
    </submittedName>
</protein>
<feature type="region of interest" description="Disordered" evidence="1">
    <location>
        <begin position="108"/>
        <end position="153"/>
    </location>
</feature>
<organism evidence="2 3">
    <name type="scientific">Caldimonas caldifontis</name>
    <dbReference type="NCBI Taxonomy" id="1452508"/>
    <lineage>
        <taxon>Bacteria</taxon>
        <taxon>Pseudomonadati</taxon>
        <taxon>Pseudomonadota</taxon>
        <taxon>Betaproteobacteria</taxon>
        <taxon>Burkholderiales</taxon>
        <taxon>Sphaerotilaceae</taxon>
        <taxon>Caldimonas</taxon>
    </lineage>
</organism>
<keyword evidence="3" id="KW-1185">Reference proteome</keyword>
<evidence type="ECO:0000313" key="3">
    <source>
        <dbReference type="Proteomes" id="UP000238605"/>
    </source>
</evidence>
<gene>
    <name evidence="2" type="ORF">C1704_06895</name>
</gene>
<name>A0A2S5SWK9_9BURK</name>
<sequence length="163" mass="17393">MRALTGHRSSATLFMSTAKLLPRPRRTAAAMLFVWLFATFASWANACLVQPSAAAERRSEHHGRIDAGADVRAHHAAADTGAEDDRDAGLQSCISFCDLEQSVVAKAQPTKADGNADSGMPPPAALGSWPSQAPDRAEPRWRSRAAPPPPGVPVTIAFLRLTR</sequence>
<dbReference type="RefSeq" id="WP_104301972.1">
    <property type="nucleotide sequence ID" value="NZ_PSNX01000004.1"/>
</dbReference>
<accession>A0A2S5SWK9</accession>
<dbReference type="EMBL" id="PSNX01000004">
    <property type="protein sequence ID" value="PPE67153.1"/>
    <property type="molecule type" value="Genomic_DNA"/>
</dbReference>
<evidence type="ECO:0000313" key="2">
    <source>
        <dbReference type="EMBL" id="PPE67153.1"/>
    </source>
</evidence>
<dbReference type="Proteomes" id="UP000238605">
    <property type="component" value="Unassembled WGS sequence"/>
</dbReference>
<reference evidence="2 3" key="1">
    <citation type="submission" date="2018-02" db="EMBL/GenBank/DDBJ databases">
        <title>Reclassifiation of [Polyangium] brachysporum DSM 7029 as Guopingzhaonella breviflexa gen. nov., sp. nov., a member of the family Comamonadaceae.</title>
        <authorList>
            <person name="Tang B."/>
        </authorList>
    </citation>
    <scope>NUCLEOTIDE SEQUENCE [LARGE SCALE GENOMIC DNA]</scope>
    <source>
        <strain evidence="2 3">BCRC 80649</strain>
    </source>
</reference>